<gene>
    <name evidence="2" type="ORF">P0Y53_16765</name>
</gene>
<dbReference type="PANTHER" id="PTHR43685:SF11">
    <property type="entry name" value="GLYCOSYLTRANSFERASE TAGX-RELATED"/>
    <property type="match status" value="1"/>
</dbReference>
<proteinExistence type="predicted"/>
<evidence type="ECO:0000313" key="2">
    <source>
        <dbReference type="EMBL" id="WEK34142.1"/>
    </source>
</evidence>
<dbReference type="InterPro" id="IPR029044">
    <property type="entry name" value="Nucleotide-diphossugar_trans"/>
</dbReference>
<dbReference type="Gene3D" id="3.90.550.10">
    <property type="entry name" value="Spore Coat Polysaccharide Biosynthesis Protein SpsA, Chain A"/>
    <property type="match status" value="1"/>
</dbReference>
<reference evidence="2" key="1">
    <citation type="submission" date="2023-03" db="EMBL/GenBank/DDBJ databases">
        <title>Andean soil-derived lignocellulolytic bacterial consortium as a source of novel taxa and putative plastic-active enzymes.</title>
        <authorList>
            <person name="Diaz-Garcia L."/>
            <person name="Chuvochina M."/>
            <person name="Feuerriegel G."/>
            <person name="Bunk B."/>
            <person name="Sproer C."/>
            <person name="Streit W.R."/>
            <person name="Rodriguez L.M."/>
            <person name="Overmann J."/>
            <person name="Jimenez D.J."/>
        </authorList>
    </citation>
    <scope>NUCLEOTIDE SEQUENCE</scope>
    <source>
        <strain evidence="2">MAG 7</strain>
    </source>
</reference>
<name>A0AAJ5WQZ2_9BACT</name>
<dbReference type="InterPro" id="IPR001173">
    <property type="entry name" value="Glyco_trans_2-like"/>
</dbReference>
<dbReference type="PANTHER" id="PTHR43685">
    <property type="entry name" value="GLYCOSYLTRANSFERASE"/>
    <property type="match status" value="1"/>
</dbReference>
<dbReference type="SUPFAM" id="SSF53448">
    <property type="entry name" value="Nucleotide-diphospho-sugar transferases"/>
    <property type="match status" value="1"/>
</dbReference>
<sequence length="316" mass="35385">MAANQPWASFCISTFRRPDFLKAQLASLLQQSFTDLEIVVSDNDPEGSAAAVASAFNDPRISYFHNAENLGMIRSFNKSVERASGEFVVMVTDDDPVQTGFLQEMRRLVEAHPGYTLYGGFSRVGTAEGAMELIPADKCFAEILDPRKTANLLWSSCLQQRASVLAVGCIPDYGSPHLADHALLTLTACRGGAVVVNTMYSSLSSHDNNFSKFNFDYYLKGCIGFHATMTAAPLPGNQQQNRKVLYRHLGTWLIGNMFNLKKYYTRTRFDPAVLAAIDNCASQILALSYMKRFAARYYLKEAVYRVKKYLWTRNKQ</sequence>
<dbReference type="InterPro" id="IPR050834">
    <property type="entry name" value="Glycosyltransf_2"/>
</dbReference>
<evidence type="ECO:0000313" key="3">
    <source>
        <dbReference type="Proteomes" id="UP001220610"/>
    </source>
</evidence>
<organism evidence="2 3">
    <name type="scientific">Candidatus Pseudobacter hemicellulosilyticus</name>
    <dbReference type="NCBI Taxonomy" id="3121375"/>
    <lineage>
        <taxon>Bacteria</taxon>
        <taxon>Pseudomonadati</taxon>
        <taxon>Bacteroidota</taxon>
        <taxon>Chitinophagia</taxon>
        <taxon>Chitinophagales</taxon>
        <taxon>Chitinophagaceae</taxon>
        <taxon>Pseudobacter</taxon>
    </lineage>
</organism>
<feature type="domain" description="Glycosyltransferase 2-like" evidence="1">
    <location>
        <begin position="9"/>
        <end position="128"/>
    </location>
</feature>
<evidence type="ECO:0000259" key="1">
    <source>
        <dbReference type="Pfam" id="PF00535"/>
    </source>
</evidence>
<dbReference type="Proteomes" id="UP001220610">
    <property type="component" value="Chromosome"/>
</dbReference>
<dbReference type="Pfam" id="PF00535">
    <property type="entry name" value="Glycos_transf_2"/>
    <property type="match status" value="1"/>
</dbReference>
<protein>
    <submittedName>
        <fullName evidence="2">Glycosyltransferase family 2 protein</fullName>
    </submittedName>
</protein>
<dbReference type="AlphaFoldDB" id="A0AAJ5WQZ2"/>
<dbReference type="CDD" id="cd00761">
    <property type="entry name" value="Glyco_tranf_GTA_type"/>
    <property type="match status" value="1"/>
</dbReference>
<dbReference type="EMBL" id="CP119311">
    <property type="protein sequence ID" value="WEK34142.1"/>
    <property type="molecule type" value="Genomic_DNA"/>
</dbReference>
<accession>A0AAJ5WQZ2</accession>